<dbReference type="GO" id="GO:0003677">
    <property type="term" value="F:DNA binding"/>
    <property type="evidence" value="ECO:0007669"/>
    <property type="project" value="InterPro"/>
</dbReference>
<dbReference type="SUPFAM" id="SSF46894">
    <property type="entry name" value="C-terminal effector domain of the bipartite response regulators"/>
    <property type="match status" value="1"/>
</dbReference>
<dbReference type="OrthoDB" id="7321545at2"/>
<proteinExistence type="predicted"/>
<organism evidence="2 3">
    <name type="scientific">Inquilinus limosus</name>
    <dbReference type="NCBI Taxonomy" id="171674"/>
    <lineage>
        <taxon>Bacteria</taxon>
        <taxon>Pseudomonadati</taxon>
        <taxon>Pseudomonadota</taxon>
        <taxon>Alphaproteobacteria</taxon>
        <taxon>Rhodospirillales</taxon>
        <taxon>Rhodospirillaceae</taxon>
        <taxon>Inquilinus</taxon>
    </lineage>
</organism>
<dbReference type="SMART" id="SM00421">
    <property type="entry name" value="HTH_LUXR"/>
    <property type="match status" value="1"/>
</dbReference>
<dbReference type="Gene3D" id="1.10.10.10">
    <property type="entry name" value="Winged helix-like DNA-binding domain superfamily/Winged helix DNA-binding domain"/>
    <property type="match status" value="1"/>
</dbReference>
<feature type="domain" description="HTH luxR-type" evidence="1">
    <location>
        <begin position="317"/>
        <end position="374"/>
    </location>
</feature>
<dbReference type="EMBL" id="NHON01000154">
    <property type="protein sequence ID" value="OWJ57076.1"/>
    <property type="molecule type" value="Genomic_DNA"/>
</dbReference>
<evidence type="ECO:0000259" key="1">
    <source>
        <dbReference type="SMART" id="SM00421"/>
    </source>
</evidence>
<sequence>MDRADAILGAVQQIYDSAMAPEGWATALDAVAAIVGGRCSGVLIEDRTRAQAQLLTDRTWDPAHLDLVTTTAEAGVLPPWVGGLPVGLMTRSSAIQTDRDFGRSLYYNEVIRPIGNFYAAVGLLEQTPAQRCLFALGRAHGVENFADDDIAALQLILPHLQRALDLRRQAGWTDQHAAAIETVLDRIDLGVILVDAAGRPLYFNRRAEALVARADGLAVGRAGITAALADETRRLQRAIAAAVAAGLPAGGIDSAGRAAAAGARIRVSRPSGARPLLLTVIPVPRSRAHAGVAAGAAIFITDPDAAIPLAPALLRQMFGLTAAEAALAVEIGRGEGLDPAAERLSIARTTARTHLARIFDKTGTGRQAELVRLLLQYGGPLLPSD</sequence>
<evidence type="ECO:0000313" key="2">
    <source>
        <dbReference type="EMBL" id="OWJ57076.1"/>
    </source>
</evidence>
<dbReference type="AlphaFoldDB" id="A0A211YVS2"/>
<dbReference type="InterPro" id="IPR036388">
    <property type="entry name" value="WH-like_DNA-bd_sf"/>
</dbReference>
<dbReference type="GO" id="GO:0006355">
    <property type="term" value="P:regulation of DNA-templated transcription"/>
    <property type="evidence" value="ECO:0007669"/>
    <property type="project" value="InterPro"/>
</dbReference>
<protein>
    <recommendedName>
        <fullName evidence="1">HTH luxR-type domain-containing protein</fullName>
    </recommendedName>
</protein>
<dbReference type="InterPro" id="IPR016032">
    <property type="entry name" value="Sig_transdc_resp-reg_C-effctor"/>
</dbReference>
<name>A0A211YVS2_9PROT</name>
<keyword evidence="3" id="KW-1185">Reference proteome</keyword>
<dbReference type="SUPFAM" id="SSF55785">
    <property type="entry name" value="PYP-like sensor domain (PAS domain)"/>
    <property type="match status" value="1"/>
</dbReference>
<dbReference type="Gene3D" id="3.30.450.20">
    <property type="entry name" value="PAS domain"/>
    <property type="match status" value="1"/>
</dbReference>
<evidence type="ECO:0000313" key="3">
    <source>
        <dbReference type="Proteomes" id="UP000196655"/>
    </source>
</evidence>
<dbReference type="InterPro" id="IPR035965">
    <property type="entry name" value="PAS-like_dom_sf"/>
</dbReference>
<dbReference type="RefSeq" id="WP_088157590.1">
    <property type="nucleotide sequence ID" value="NZ_NHON01000154.1"/>
</dbReference>
<comment type="caution">
    <text evidence="2">The sequence shown here is derived from an EMBL/GenBank/DDBJ whole genome shotgun (WGS) entry which is preliminary data.</text>
</comment>
<reference evidence="3" key="1">
    <citation type="submission" date="2017-05" db="EMBL/GenBank/DDBJ databases">
        <authorList>
            <person name="Macchi M."/>
            <person name="Festa S."/>
            <person name="Coppotelli B.M."/>
            <person name="Morelli I.S."/>
        </authorList>
    </citation>
    <scope>NUCLEOTIDE SEQUENCE [LARGE SCALE GENOMIC DNA]</scope>
    <source>
        <strain evidence="3">I</strain>
    </source>
</reference>
<dbReference type="InterPro" id="IPR000792">
    <property type="entry name" value="Tscrpt_reg_LuxR_C"/>
</dbReference>
<dbReference type="Proteomes" id="UP000196655">
    <property type="component" value="Unassembled WGS sequence"/>
</dbReference>
<gene>
    <name evidence="2" type="ORF">BWR60_34400</name>
</gene>
<accession>A0A211YVS2</accession>